<sequence length="84" mass="9491">MLSEIVVYGDNNKSLSSTQTLTSTEIEKTPTSNNNITDYLRSNPHIRYEDSDQDGFQRGEIKPQNISINGADTNQTAYLWTMSM</sequence>
<evidence type="ECO:0000313" key="3">
    <source>
        <dbReference type="EMBL" id="VEH68717.1"/>
    </source>
</evidence>
<gene>
    <name evidence="3" type="ORF">NCTC8284_03957</name>
</gene>
<protein>
    <submittedName>
        <fullName evidence="3">TonB-dependent receptor</fullName>
    </submittedName>
</protein>
<proteinExistence type="inferred from homology"/>
<dbReference type="InterPro" id="IPR037066">
    <property type="entry name" value="Plug_dom_sf"/>
</dbReference>
<accession>A0A448MU97</accession>
<dbReference type="SUPFAM" id="SSF56935">
    <property type="entry name" value="Porins"/>
    <property type="match status" value="1"/>
</dbReference>
<feature type="compositionally biased region" description="Low complexity" evidence="2">
    <location>
        <begin position="14"/>
        <end position="24"/>
    </location>
</feature>
<name>A0A448MU97_9PAST</name>
<keyword evidence="1" id="KW-0998">Cell outer membrane</keyword>
<dbReference type="InterPro" id="IPR039426">
    <property type="entry name" value="TonB-dep_rcpt-like"/>
</dbReference>
<comment type="similarity">
    <text evidence="1">Belongs to the TonB-dependent receptor family.</text>
</comment>
<keyword evidence="1" id="KW-0813">Transport</keyword>
<keyword evidence="1" id="KW-0472">Membrane</keyword>
<evidence type="ECO:0000256" key="2">
    <source>
        <dbReference type="SAM" id="MobiDB-lite"/>
    </source>
</evidence>
<comment type="subcellular location">
    <subcellularLocation>
        <location evidence="1">Cell outer membrane</location>
        <topology evidence="1">Multi-pass membrane protein</topology>
    </subcellularLocation>
</comment>
<feature type="region of interest" description="Disordered" evidence="2">
    <location>
        <begin position="14"/>
        <end position="39"/>
    </location>
</feature>
<organism evidence="3 4">
    <name type="scientific">Rodentibacter pneumotropicus</name>
    <dbReference type="NCBI Taxonomy" id="758"/>
    <lineage>
        <taxon>Bacteria</taxon>
        <taxon>Pseudomonadati</taxon>
        <taxon>Pseudomonadota</taxon>
        <taxon>Gammaproteobacteria</taxon>
        <taxon>Pasteurellales</taxon>
        <taxon>Pasteurellaceae</taxon>
        <taxon>Rodentibacter</taxon>
    </lineage>
</organism>
<keyword evidence="1" id="KW-1134">Transmembrane beta strand</keyword>
<keyword evidence="3" id="KW-0675">Receptor</keyword>
<dbReference type="GO" id="GO:0009279">
    <property type="term" value="C:cell outer membrane"/>
    <property type="evidence" value="ECO:0007669"/>
    <property type="project" value="UniProtKB-SubCell"/>
</dbReference>
<evidence type="ECO:0000256" key="1">
    <source>
        <dbReference type="PROSITE-ProRule" id="PRU01360"/>
    </source>
</evidence>
<dbReference type="PROSITE" id="PS52016">
    <property type="entry name" value="TONB_DEPENDENT_REC_3"/>
    <property type="match status" value="1"/>
</dbReference>
<dbReference type="Gene3D" id="2.170.130.10">
    <property type="entry name" value="TonB-dependent receptor, plug domain"/>
    <property type="match status" value="1"/>
</dbReference>
<dbReference type="EMBL" id="LR134405">
    <property type="protein sequence ID" value="VEH68717.1"/>
    <property type="molecule type" value="Genomic_DNA"/>
</dbReference>
<evidence type="ECO:0000313" key="4">
    <source>
        <dbReference type="Proteomes" id="UP000278733"/>
    </source>
</evidence>
<reference evidence="3 4" key="1">
    <citation type="submission" date="2018-12" db="EMBL/GenBank/DDBJ databases">
        <authorList>
            <consortium name="Pathogen Informatics"/>
        </authorList>
    </citation>
    <scope>NUCLEOTIDE SEQUENCE [LARGE SCALE GENOMIC DNA]</scope>
    <source>
        <strain evidence="3 4">NCTC8284</strain>
    </source>
</reference>
<dbReference type="AlphaFoldDB" id="A0A448MU97"/>
<keyword evidence="1" id="KW-0812">Transmembrane</keyword>
<dbReference type="KEGG" id="rpne:NCTC8284_03957"/>
<dbReference type="Proteomes" id="UP000278733">
    <property type="component" value="Chromosome"/>
</dbReference>